<dbReference type="InterPro" id="IPR029016">
    <property type="entry name" value="GAF-like_dom_sf"/>
</dbReference>
<dbReference type="InterPro" id="IPR036890">
    <property type="entry name" value="HATPase_C_sf"/>
</dbReference>
<dbReference type="Gene3D" id="3.30.450.40">
    <property type="match status" value="2"/>
</dbReference>
<dbReference type="GO" id="GO:0016301">
    <property type="term" value="F:kinase activity"/>
    <property type="evidence" value="ECO:0007669"/>
    <property type="project" value="UniProtKB-KW"/>
</dbReference>
<proteinExistence type="predicted"/>
<name>A0A450UWC1_9GAMM</name>
<dbReference type="SUPFAM" id="SSF55874">
    <property type="entry name" value="ATPase domain of HSP90 chaperone/DNA topoisomerase II/histidine kinase"/>
    <property type="match status" value="1"/>
</dbReference>
<sequence>MSQKSFLTWLSEIDVPWGWQTVLDTLAFGEGVPLRLIDLGCLRDFHSCLRSICEDEDVQALIDVKFLGYDSLYQAFDKYFGSERTFKKKIRTWIWLAEKLREGIGKGSLPDVRDKRIFSEKVLQLFDEAFPFFSKQFFKTFTANAIPLDFLSKLVMSYWRWYKLLWLYHEFMMKGVLEQGEQDAWQVCEPAFEVPGLYFTWRRLPTNPNLLLLVGPVFGLSTAHGGGWRGAMEDAATFLTKFQRGVEGPDGTLIQKERFLRAAHAEAVIPRANLERSADRIVDALELFRASKLPEQSTGPRAHELRLTTLLALFLRQNEKYLFFAIRRYMIEKDHITVSLRWGTGLPKEAPKTTLFARITESAVELGIEEGSNASDTSSDDDRGDSRLFLIESSVGEAASRELLQELDPRFSHLLTDFHRHVTLFNSERVSILSDWFQNHWDRLISDDSAPFYSHNNLAHRICARIAELVRADITTLYEYDTVRERHGSLNAIGMYFSNPFHLEYAEKLKSGMQSISGTSDRHRSVCYRAIDHSEKKIIFDYNEETDQSVPPDEPIYMPQGQNIPLFRSTIATPITFNGRILALLEVNAREPWIFHKNQLFSLQQVASALSPFLYHHRYVQTLQGIQEAILRFHDRKTEQNQLYHDICKLLTGLFACHGAAIWVRDTGDTNRFIRKGFHNVKRRYASFDFVKKDSSFTGWCIGEFGNDKSRQHFDMDCEDMSRDIKGRQELVDSGIKTLAVVLIPDERNEVTATISLYGKGGYRPYDAAWDGVMRFIGGYVALVVEAVNAFVSAQRRHEAFHVHELYHDAALIAEKGKKLAYSMQGLRHGVKNFLDVLDNPRFREELRSPLLDTIGGGGLDALKDLPRQFDSNLFLVDKDLEYYSSTLLTRTQTLFGKEPRNLSPKAKNFLQATGDSQLARSIDWNEEKEWVSLKSIYLSIKEGNHKVREKGLYADFDEGDFRELKIFSRKTIITTVIRNLFDNAVKYSLRNESITISQKRTGGNQIALFIRNKGRGFDRSGEVFYVLGPNHRGIHAKNVELEDEGGLGMGLYIVDLLCRHLLGVDFRFREQPEGNGISIFRAELLFGYSSNRVGNVILITK</sequence>
<feature type="domain" description="GAF" evidence="1">
    <location>
        <begin position="454"/>
        <end position="624"/>
    </location>
</feature>
<dbReference type="AlphaFoldDB" id="A0A450UWC1"/>
<dbReference type="InterPro" id="IPR003594">
    <property type="entry name" value="HATPase_dom"/>
</dbReference>
<dbReference type="Gene3D" id="3.30.565.10">
    <property type="entry name" value="Histidine kinase-like ATPase, C-terminal domain"/>
    <property type="match status" value="1"/>
</dbReference>
<dbReference type="EMBL" id="CAADFF010000090">
    <property type="protein sequence ID" value="VFJ96821.1"/>
    <property type="molecule type" value="Genomic_DNA"/>
</dbReference>
<dbReference type="Pfam" id="PF02518">
    <property type="entry name" value="HATPase_c"/>
    <property type="match status" value="1"/>
</dbReference>
<reference evidence="2" key="1">
    <citation type="submission" date="2019-02" db="EMBL/GenBank/DDBJ databases">
        <authorList>
            <person name="Gruber-Vodicka R. H."/>
            <person name="Seah K. B. B."/>
        </authorList>
    </citation>
    <scope>NUCLEOTIDE SEQUENCE</scope>
    <source>
        <strain evidence="2">BECK_M7</strain>
    </source>
</reference>
<keyword evidence="2" id="KW-0418">Kinase</keyword>
<dbReference type="InterPro" id="IPR003018">
    <property type="entry name" value="GAF"/>
</dbReference>
<evidence type="ECO:0000313" key="2">
    <source>
        <dbReference type="EMBL" id="VFJ96821.1"/>
    </source>
</evidence>
<organism evidence="2">
    <name type="scientific">Candidatus Kentrum sp. LFY</name>
    <dbReference type="NCBI Taxonomy" id="2126342"/>
    <lineage>
        <taxon>Bacteria</taxon>
        <taxon>Pseudomonadati</taxon>
        <taxon>Pseudomonadota</taxon>
        <taxon>Gammaproteobacteria</taxon>
        <taxon>Candidatus Kentrum</taxon>
    </lineage>
</organism>
<dbReference type="SMART" id="SM00065">
    <property type="entry name" value="GAF"/>
    <property type="match status" value="1"/>
</dbReference>
<evidence type="ECO:0000259" key="1">
    <source>
        <dbReference type="SMART" id="SM00065"/>
    </source>
</evidence>
<keyword evidence="2" id="KW-0808">Transferase</keyword>
<protein>
    <submittedName>
        <fullName evidence="2">Histidine kinase-, DNA gyrase B-, and HSP90-like ATPase</fullName>
    </submittedName>
</protein>
<gene>
    <name evidence="2" type="ORF">BECKLFY1418B_GA0070995_10902</name>
</gene>
<dbReference type="CDD" id="cd00075">
    <property type="entry name" value="HATPase"/>
    <property type="match status" value="1"/>
</dbReference>
<accession>A0A450UWC1</accession>
<dbReference type="SUPFAM" id="SSF55781">
    <property type="entry name" value="GAF domain-like"/>
    <property type="match status" value="2"/>
</dbReference>